<feature type="region of interest" description="Disordered" evidence="1">
    <location>
        <begin position="1"/>
        <end position="28"/>
    </location>
</feature>
<sequence length="540" mass="58835">MQDKSVPHSPSSALTPATPAVPGEPSDAPSAGAIPDVISASFVPRAHQIVPGIANRCMCQLLPYEMTSDAFLTARKTRNWSSESPPHFSLLFNPGGAFFVVIIVGQPVGLIDDVKFFLQLLQYQSELWFVICDSYGEARGTYKLHYVRRNVRITPHLNVPLLKMPRRAKFFSNNEVNWTAESVPHFNSLVDPGHGSSFFATIIVGQPVGVVHDLDYFLGLLGSQSELWYIINSSFTEGYGTYKTAFNSNSVRITPLLTIDLPTFLNPPADPVCVSFARVPPRHRHLIPHTVVGPGEKKAREADKSDQDVIDPALRAPSPANATSPSRPDSPIEISSDESDTEPQVEEEMIITGPVEVVNKADDPRLAHLPRYPRSASEPPRTLGGPLTLPACIHPDFSPFQDAGASISVASILAANPKKRSARLAEGDVAKVRFAKDAEIVEYKDAKRRRREVVEKAFEKVNKTASSSAATALTSSVPQSSVPASSVASSARTSQKSRDFTNDELEALRRELDSGEELVELTPPPPTPPKKSRKKGKARA</sequence>
<proteinExistence type="predicted"/>
<dbReference type="EMBL" id="NHYE01005090">
    <property type="protein sequence ID" value="PPQ77174.1"/>
    <property type="molecule type" value="Genomic_DNA"/>
</dbReference>
<feature type="region of interest" description="Disordered" evidence="1">
    <location>
        <begin position="464"/>
        <end position="540"/>
    </location>
</feature>
<dbReference type="AlphaFoldDB" id="A0A409WF73"/>
<evidence type="ECO:0000313" key="3">
    <source>
        <dbReference type="Proteomes" id="UP000284706"/>
    </source>
</evidence>
<feature type="compositionally biased region" description="Low complexity" evidence="1">
    <location>
        <begin position="464"/>
        <end position="494"/>
    </location>
</feature>
<dbReference type="OrthoDB" id="3130238at2759"/>
<accession>A0A409WF73</accession>
<protein>
    <submittedName>
        <fullName evidence="2">Uncharacterized protein</fullName>
    </submittedName>
</protein>
<feature type="region of interest" description="Disordered" evidence="1">
    <location>
        <begin position="287"/>
        <end position="346"/>
    </location>
</feature>
<dbReference type="InParanoid" id="A0A409WF73"/>
<feature type="compositionally biased region" description="Basic and acidic residues" evidence="1">
    <location>
        <begin position="496"/>
        <end position="513"/>
    </location>
</feature>
<comment type="caution">
    <text evidence="2">The sequence shown here is derived from an EMBL/GenBank/DDBJ whole genome shotgun (WGS) entry which is preliminary data.</text>
</comment>
<feature type="region of interest" description="Disordered" evidence="1">
    <location>
        <begin position="361"/>
        <end position="382"/>
    </location>
</feature>
<feature type="compositionally biased region" description="Acidic residues" evidence="1">
    <location>
        <begin position="335"/>
        <end position="346"/>
    </location>
</feature>
<feature type="compositionally biased region" description="Basic and acidic residues" evidence="1">
    <location>
        <begin position="295"/>
        <end position="307"/>
    </location>
</feature>
<name>A0A409WF73_9AGAR</name>
<evidence type="ECO:0000313" key="2">
    <source>
        <dbReference type="EMBL" id="PPQ77174.1"/>
    </source>
</evidence>
<gene>
    <name evidence="2" type="ORF">CVT26_008094</name>
</gene>
<evidence type="ECO:0000256" key="1">
    <source>
        <dbReference type="SAM" id="MobiDB-lite"/>
    </source>
</evidence>
<organism evidence="2 3">
    <name type="scientific">Gymnopilus dilepis</name>
    <dbReference type="NCBI Taxonomy" id="231916"/>
    <lineage>
        <taxon>Eukaryota</taxon>
        <taxon>Fungi</taxon>
        <taxon>Dikarya</taxon>
        <taxon>Basidiomycota</taxon>
        <taxon>Agaricomycotina</taxon>
        <taxon>Agaricomycetes</taxon>
        <taxon>Agaricomycetidae</taxon>
        <taxon>Agaricales</taxon>
        <taxon>Agaricineae</taxon>
        <taxon>Hymenogastraceae</taxon>
        <taxon>Gymnopilus</taxon>
    </lineage>
</organism>
<feature type="compositionally biased region" description="Basic residues" evidence="1">
    <location>
        <begin position="530"/>
        <end position="540"/>
    </location>
</feature>
<reference evidence="2 3" key="1">
    <citation type="journal article" date="2018" name="Evol. Lett.">
        <title>Horizontal gene cluster transfer increased hallucinogenic mushroom diversity.</title>
        <authorList>
            <person name="Reynolds H.T."/>
            <person name="Vijayakumar V."/>
            <person name="Gluck-Thaler E."/>
            <person name="Korotkin H.B."/>
            <person name="Matheny P.B."/>
            <person name="Slot J.C."/>
        </authorList>
    </citation>
    <scope>NUCLEOTIDE SEQUENCE [LARGE SCALE GENOMIC DNA]</scope>
    <source>
        <strain evidence="2 3">SRW20</strain>
    </source>
</reference>
<dbReference type="Proteomes" id="UP000284706">
    <property type="component" value="Unassembled WGS sequence"/>
</dbReference>
<keyword evidence="3" id="KW-1185">Reference proteome</keyword>